<name>A0A8J7GE99_9ACTN</name>
<evidence type="ECO:0008006" key="5">
    <source>
        <dbReference type="Google" id="ProtNLM"/>
    </source>
</evidence>
<organism evidence="3 4">
    <name type="scientific">Longispora fulva</name>
    <dbReference type="NCBI Taxonomy" id="619741"/>
    <lineage>
        <taxon>Bacteria</taxon>
        <taxon>Bacillati</taxon>
        <taxon>Actinomycetota</taxon>
        <taxon>Actinomycetes</taxon>
        <taxon>Micromonosporales</taxon>
        <taxon>Micromonosporaceae</taxon>
        <taxon>Longispora</taxon>
    </lineage>
</organism>
<feature type="compositionally biased region" description="Pro residues" evidence="1">
    <location>
        <begin position="53"/>
        <end position="64"/>
    </location>
</feature>
<feature type="chain" id="PRO_5035215429" description="Papain like cysteine protease AvrRpt2" evidence="2">
    <location>
        <begin position="34"/>
        <end position="256"/>
    </location>
</feature>
<reference evidence="3" key="1">
    <citation type="submission" date="2020-11" db="EMBL/GenBank/DDBJ databases">
        <title>Sequencing the genomes of 1000 actinobacteria strains.</title>
        <authorList>
            <person name="Klenk H.-P."/>
        </authorList>
    </citation>
    <scope>NUCLEOTIDE SEQUENCE</scope>
    <source>
        <strain evidence="3">DSM 45356</strain>
    </source>
</reference>
<feature type="signal peptide" evidence="2">
    <location>
        <begin position="1"/>
        <end position="33"/>
    </location>
</feature>
<evidence type="ECO:0000313" key="4">
    <source>
        <dbReference type="Proteomes" id="UP000622552"/>
    </source>
</evidence>
<dbReference type="AlphaFoldDB" id="A0A8J7GE99"/>
<proteinExistence type="predicted"/>
<feature type="compositionally biased region" description="Polar residues" evidence="1">
    <location>
        <begin position="83"/>
        <end position="100"/>
    </location>
</feature>
<protein>
    <recommendedName>
        <fullName evidence="5">Papain like cysteine protease AvrRpt2</fullName>
    </recommendedName>
</protein>
<feature type="compositionally biased region" description="Low complexity" evidence="1">
    <location>
        <begin position="30"/>
        <end position="42"/>
    </location>
</feature>
<dbReference type="Gene3D" id="3.90.70.10">
    <property type="entry name" value="Cysteine proteinases"/>
    <property type="match status" value="1"/>
</dbReference>
<dbReference type="Pfam" id="PF12385">
    <property type="entry name" value="Peptidase_C70"/>
    <property type="match status" value="1"/>
</dbReference>
<keyword evidence="2" id="KW-0732">Signal</keyword>
<accession>A0A8J7GE99</accession>
<comment type="caution">
    <text evidence="3">The sequence shown here is derived from an EMBL/GenBank/DDBJ whole genome shotgun (WGS) entry which is preliminary data.</text>
</comment>
<feature type="compositionally biased region" description="Low complexity" evidence="1">
    <location>
        <begin position="65"/>
        <end position="82"/>
    </location>
</feature>
<sequence length="256" mass="26985">MRDSSARRRAAGLLASGLVALAVVTALPTGASAEPAPSPGATVGSGSTGWDPWPWPNWPWPTADPTPSQTPSQTATPRPSQSATPKPSTSPTANPGGNSKLQFSELVQEQNQWCWAATGLSIAQYLGKGANVSQNQFCLYGRGQASGTCPNQPAELSVVQQGLSRLGVSSGTEVDGSISFAQVKTEINGNRPIETGVYWTAGGGHARVIYGYDTANSSIFFSDPWGSSQRYQEMTYNSYVSNSEFRWGGSVYQIGA</sequence>
<evidence type="ECO:0000313" key="3">
    <source>
        <dbReference type="EMBL" id="MBG6134932.1"/>
    </source>
</evidence>
<evidence type="ECO:0000256" key="1">
    <source>
        <dbReference type="SAM" id="MobiDB-lite"/>
    </source>
</evidence>
<feature type="region of interest" description="Disordered" evidence="1">
    <location>
        <begin position="30"/>
        <end position="100"/>
    </location>
</feature>
<dbReference type="EMBL" id="JADOUF010000001">
    <property type="protein sequence ID" value="MBG6134932.1"/>
    <property type="molecule type" value="Genomic_DNA"/>
</dbReference>
<gene>
    <name evidence="3" type="ORF">IW245_001126</name>
</gene>
<dbReference type="Proteomes" id="UP000622552">
    <property type="component" value="Unassembled WGS sequence"/>
</dbReference>
<dbReference type="RefSeq" id="WP_197002111.1">
    <property type="nucleotide sequence ID" value="NZ_BONS01000004.1"/>
</dbReference>
<keyword evidence="4" id="KW-1185">Reference proteome</keyword>
<dbReference type="InterPro" id="IPR022118">
    <property type="entry name" value="Peptidase_C70_AvrRpt2"/>
</dbReference>
<evidence type="ECO:0000256" key="2">
    <source>
        <dbReference type="SAM" id="SignalP"/>
    </source>
</evidence>